<dbReference type="EC" id="4.1.1.31" evidence="3 9"/>
<organism evidence="11 12">
    <name type="scientific">Actinomadura hallensis</name>
    <dbReference type="NCBI Taxonomy" id="337895"/>
    <lineage>
        <taxon>Bacteria</taxon>
        <taxon>Bacillati</taxon>
        <taxon>Actinomycetota</taxon>
        <taxon>Actinomycetes</taxon>
        <taxon>Streptosporangiales</taxon>
        <taxon>Thermomonosporaceae</taxon>
        <taxon>Actinomadura</taxon>
    </lineage>
</organism>
<evidence type="ECO:0000313" key="11">
    <source>
        <dbReference type="EMBL" id="TQM71458.1"/>
    </source>
</evidence>
<dbReference type="GO" id="GO:0005829">
    <property type="term" value="C:cytosol"/>
    <property type="evidence" value="ECO:0007669"/>
    <property type="project" value="TreeGrafter"/>
</dbReference>
<dbReference type="HAMAP" id="MF_00595">
    <property type="entry name" value="PEPcase_type1"/>
    <property type="match status" value="1"/>
</dbReference>
<keyword evidence="12" id="KW-1185">Reference proteome</keyword>
<dbReference type="GO" id="GO:0006107">
    <property type="term" value="P:oxaloacetate metabolic process"/>
    <property type="evidence" value="ECO:0007669"/>
    <property type="project" value="UniProtKB-UniRule"/>
</dbReference>
<dbReference type="Pfam" id="PF00311">
    <property type="entry name" value="PEPcase"/>
    <property type="match status" value="2"/>
</dbReference>
<name>A0A543ILP1_9ACTN</name>
<feature type="active site" evidence="9">
    <location>
        <position position="557"/>
    </location>
</feature>
<evidence type="ECO:0000256" key="4">
    <source>
        <dbReference type="ARBA" id="ARBA00022419"/>
    </source>
</evidence>
<evidence type="ECO:0000256" key="10">
    <source>
        <dbReference type="PROSITE-ProRule" id="PRU10111"/>
    </source>
</evidence>
<reference evidence="11 12" key="1">
    <citation type="submission" date="2019-06" db="EMBL/GenBank/DDBJ databases">
        <title>Sequencing the genomes of 1000 actinobacteria strains.</title>
        <authorList>
            <person name="Klenk H.-P."/>
        </authorList>
    </citation>
    <scope>NUCLEOTIDE SEQUENCE [LARGE SCALE GENOMIC DNA]</scope>
    <source>
        <strain evidence="11 12">DSM 45043</strain>
    </source>
</reference>
<dbReference type="GO" id="GO:0015977">
    <property type="term" value="P:carbon fixation"/>
    <property type="evidence" value="ECO:0007669"/>
    <property type="project" value="UniProtKB-UniRule"/>
</dbReference>
<evidence type="ECO:0000256" key="2">
    <source>
        <dbReference type="ARBA" id="ARBA00008346"/>
    </source>
</evidence>
<dbReference type="Gene3D" id="1.20.1440.90">
    <property type="entry name" value="Phosphoenolpyruvate/pyruvate domain"/>
    <property type="match status" value="1"/>
</dbReference>
<dbReference type="EMBL" id="VFPO01000001">
    <property type="protein sequence ID" value="TQM71458.1"/>
    <property type="molecule type" value="Genomic_DNA"/>
</dbReference>
<evidence type="ECO:0000256" key="3">
    <source>
        <dbReference type="ARBA" id="ARBA00012305"/>
    </source>
</evidence>
<evidence type="ECO:0000256" key="6">
    <source>
        <dbReference type="ARBA" id="ARBA00023239"/>
    </source>
</evidence>
<comment type="caution">
    <text evidence="11">The sequence shown here is derived from an EMBL/GenBank/DDBJ whole genome shotgun (WGS) entry which is preliminary data.</text>
</comment>
<evidence type="ECO:0000256" key="1">
    <source>
        <dbReference type="ARBA" id="ARBA00003670"/>
    </source>
</evidence>
<comment type="subunit">
    <text evidence="9">Homotetramer.</text>
</comment>
<dbReference type="GO" id="GO:0008964">
    <property type="term" value="F:phosphoenolpyruvate carboxylase activity"/>
    <property type="evidence" value="ECO:0007669"/>
    <property type="project" value="UniProtKB-UniRule"/>
</dbReference>
<dbReference type="PRINTS" id="PR00150">
    <property type="entry name" value="PEPCARBXLASE"/>
</dbReference>
<dbReference type="AlphaFoldDB" id="A0A543ILP1"/>
<comment type="function">
    <text evidence="1 9">Forms oxaloacetate, a four-carbon dicarboxylic acid source for the tricarboxylic acid cycle.</text>
</comment>
<evidence type="ECO:0000256" key="8">
    <source>
        <dbReference type="ARBA" id="ARBA00048995"/>
    </source>
</evidence>
<evidence type="ECO:0000256" key="9">
    <source>
        <dbReference type="HAMAP-Rule" id="MF_00595"/>
    </source>
</evidence>
<comment type="similarity">
    <text evidence="2 9">Belongs to the PEPCase type 1 family.</text>
</comment>
<comment type="catalytic activity">
    <reaction evidence="8 9">
        <text>oxaloacetate + phosphate = phosphoenolpyruvate + hydrogencarbonate</text>
        <dbReference type="Rhea" id="RHEA:28370"/>
        <dbReference type="ChEBI" id="CHEBI:16452"/>
        <dbReference type="ChEBI" id="CHEBI:17544"/>
        <dbReference type="ChEBI" id="CHEBI:43474"/>
        <dbReference type="ChEBI" id="CHEBI:58702"/>
        <dbReference type="EC" id="4.1.1.31"/>
    </reaction>
</comment>
<keyword evidence="11" id="KW-0670">Pyruvate</keyword>
<dbReference type="GO" id="GO:0006099">
    <property type="term" value="P:tricarboxylic acid cycle"/>
    <property type="evidence" value="ECO:0007669"/>
    <property type="project" value="InterPro"/>
</dbReference>
<dbReference type="SUPFAM" id="SSF51621">
    <property type="entry name" value="Phosphoenolpyruvate/pyruvate domain"/>
    <property type="match status" value="1"/>
</dbReference>
<gene>
    <name evidence="9" type="primary">ppc</name>
    <name evidence="11" type="ORF">FHX41_5227</name>
</gene>
<comment type="cofactor">
    <cofactor evidence="9">
        <name>Mg(2+)</name>
        <dbReference type="ChEBI" id="CHEBI:18420"/>
    </cofactor>
</comment>
<dbReference type="InterPro" id="IPR015813">
    <property type="entry name" value="Pyrv/PenolPyrv_kinase-like_dom"/>
</dbReference>
<dbReference type="InterPro" id="IPR018129">
    <property type="entry name" value="PEP_COase_Lys_AS"/>
</dbReference>
<dbReference type="PROSITE" id="PS00781">
    <property type="entry name" value="PEPCASE_1"/>
    <property type="match status" value="1"/>
</dbReference>
<keyword evidence="5 9" id="KW-0460">Magnesium</keyword>
<dbReference type="OrthoDB" id="9768133at2"/>
<sequence length="894" mass="98312">MTRLPPGCALPVLVTLGGVATKTRETIRQDLPEPLRRDVRLLGAMLGDSLVEYGGPGLLDDVERLRHAVIAARRGETTGAEVAAIVDGWTLERAEQVARAFTVYFHLTNLAEEHHRIRTLRERDTGETVPGSVAATVGHLRAAGGGDGDLDELIAGLEFRPVFTAHPTEARRRAVVTAIQRISDLLARLDGEVGVSEREEIERGLREEIDLLWRTALRRHTQMDPLDEVRTAMAAFDETIFRVVPQIYRALDRALGGPETGTRPPKARPYLRFGSWIGGDRDGNPYVTAQVTRDAVMIQADHVLRALENACSRVGRELTVHDTTTPPSDALRNVLAAARTAHPRLVAEIAKRSPGEPHRQALLYAAARIAATRERDADLAYASSDELLADLRTVQESLAAAGAARQAYGRVQQLIWQVETFGFHLAELEIRQHSELHETALAEVRAGGPLSAMTEEILETLRVVAWIQRRFGVRACHRYIVSFTRSAADIANVHELAASLGDQAPVLDVIPLFETGEDLERAPSVLDGMLEIPAVRHRLDETGRRLEVMLGYSDSAKQLGPTSATLRLYDAQEALAAWAARNDVRLTLFHGRGGSLGRGGGPANRAILAQAPGSVAGRFKVTEQGEVIFARYGHREIARRHVEQVTSAVLLASTDAVQDRAREAAARYRPLADKIGDAAKAAFRALIESEGFAAWFSRVSPLEEISELRIGSRPARRKAARELDDLRAIPWVFAWTQTRVNLPGWYGLGSGLAAVSDDGRDLTALREAYESWPLFNTLLDNAEMSLAKTDRAIAERYLALGDRPELTEAVLAEYDRTRRLVLAVTGHERLLENRRVLSRAVELRNPYVDALSHLQLRALTALRAGVEDEEERARLEELLLLSVNGVAAGLQNTG</sequence>
<keyword evidence="7 9" id="KW-0120">Carbon dioxide fixation</keyword>
<dbReference type="GO" id="GO:0000287">
    <property type="term" value="F:magnesium ion binding"/>
    <property type="evidence" value="ECO:0007669"/>
    <property type="project" value="UniProtKB-UniRule"/>
</dbReference>
<dbReference type="InterPro" id="IPR021135">
    <property type="entry name" value="PEP_COase"/>
</dbReference>
<proteinExistence type="inferred from homology"/>
<feature type="active site" evidence="9 10">
    <location>
        <position position="166"/>
    </location>
</feature>
<dbReference type="Proteomes" id="UP000316706">
    <property type="component" value="Unassembled WGS sequence"/>
</dbReference>
<protein>
    <recommendedName>
        <fullName evidence="4 9">Phosphoenolpyruvate carboxylase</fullName>
        <shortName evidence="9">PEPC</shortName>
        <shortName evidence="9">PEPCase</shortName>
        <ecNumber evidence="3 9">4.1.1.31</ecNumber>
    </recommendedName>
</protein>
<dbReference type="PANTHER" id="PTHR30523:SF6">
    <property type="entry name" value="PHOSPHOENOLPYRUVATE CARBOXYLASE"/>
    <property type="match status" value="1"/>
</dbReference>
<evidence type="ECO:0000256" key="5">
    <source>
        <dbReference type="ARBA" id="ARBA00022842"/>
    </source>
</evidence>
<dbReference type="InterPro" id="IPR022805">
    <property type="entry name" value="PEP_COase_bac/pln-type"/>
</dbReference>
<keyword evidence="6 9" id="KW-0456">Lyase</keyword>
<accession>A0A543ILP1</accession>
<evidence type="ECO:0000313" key="12">
    <source>
        <dbReference type="Proteomes" id="UP000316706"/>
    </source>
</evidence>
<dbReference type="PANTHER" id="PTHR30523">
    <property type="entry name" value="PHOSPHOENOLPYRUVATE CARBOXYLASE"/>
    <property type="match status" value="1"/>
</dbReference>
<evidence type="ECO:0000256" key="7">
    <source>
        <dbReference type="ARBA" id="ARBA00023300"/>
    </source>
</evidence>